<reference evidence="7 8" key="1">
    <citation type="journal article" date="2021" name="Elife">
        <title>Chloroplast acquisition without the gene transfer in kleptoplastic sea slugs, Plakobranchus ocellatus.</title>
        <authorList>
            <person name="Maeda T."/>
            <person name="Takahashi S."/>
            <person name="Yoshida T."/>
            <person name="Shimamura S."/>
            <person name="Takaki Y."/>
            <person name="Nagai Y."/>
            <person name="Toyoda A."/>
            <person name="Suzuki Y."/>
            <person name="Arimoto A."/>
            <person name="Ishii H."/>
            <person name="Satoh N."/>
            <person name="Nishiyama T."/>
            <person name="Hasebe M."/>
            <person name="Maruyama T."/>
            <person name="Minagawa J."/>
            <person name="Obokata J."/>
            <person name="Shigenobu S."/>
        </authorList>
    </citation>
    <scope>NUCLEOTIDE SEQUENCE [LARGE SCALE GENOMIC DNA]</scope>
</reference>
<dbReference type="PROSITE" id="PS50923">
    <property type="entry name" value="SUSHI"/>
    <property type="match status" value="1"/>
</dbReference>
<organism evidence="7 8">
    <name type="scientific">Elysia marginata</name>
    <dbReference type="NCBI Taxonomy" id="1093978"/>
    <lineage>
        <taxon>Eukaryota</taxon>
        <taxon>Metazoa</taxon>
        <taxon>Spiralia</taxon>
        <taxon>Lophotrochozoa</taxon>
        <taxon>Mollusca</taxon>
        <taxon>Gastropoda</taxon>
        <taxon>Heterobranchia</taxon>
        <taxon>Euthyneura</taxon>
        <taxon>Panpulmonata</taxon>
        <taxon>Sacoglossa</taxon>
        <taxon>Placobranchoidea</taxon>
        <taxon>Plakobranchidae</taxon>
        <taxon>Elysia</taxon>
    </lineage>
</organism>
<keyword evidence="4" id="KW-0325">Glycoprotein</keyword>
<dbReference type="InterPro" id="IPR050350">
    <property type="entry name" value="Compl-Cell_Adhes-Reg"/>
</dbReference>
<dbReference type="Gene3D" id="2.10.70.10">
    <property type="entry name" value="Complement Module, domain 1"/>
    <property type="match status" value="1"/>
</dbReference>
<dbReference type="SMART" id="SM00032">
    <property type="entry name" value="CCP"/>
    <property type="match status" value="2"/>
</dbReference>
<evidence type="ECO:0000313" key="7">
    <source>
        <dbReference type="EMBL" id="GFR98090.1"/>
    </source>
</evidence>
<feature type="non-terminal residue" evidence="7">
    <location>
        <position position="351"/>
    </location>
</feature>
<dbReference type="EMBL" id="BMAT01012723">
    <property type="protein sequence ID" value="GFR98090.1"/>
    <property type="molecule type" value="Genomic_DNA"/>
</dbReference>
<accession>A0AAV4HMZ6</accession>
<evidence type="ECO:0000256" key="3">
    <source>
        <dbReference type="ARBA" id="ARBA00023157"/>
    </source>
</evidence>
<name>A0AAV4HMZ6_9GAST</name>
<keyword evidence="8" id="KW-1185">Reference proteome</keyword>
<comment type="caution">
    <text evidence="7">The sequence shown here is derived from an EMBL/GenBank/DDBJ whole genome shotgun (WGS) entry which is preliminary data.</text>
</comment>
<dbReference type="PANTHER" id="PTHR19325:SF575">
    <property type="entry name" value="LOCOMOTION-RELATED PROTEIN HIKARU GENKI"/>
    <property type="match status" value="1"/>
</dbReference>
<proteinExistence type="predicted"/>
<keyword evidence="1 5" id="KW-0768">Sushi</keyword>
<gene>
    <name evidence="7" type="ORF">ElyMa_006341400</name>
</gene>
<dbReference type="Gene3D" id="2.20.28.230">
    <property type="match status" value="1"/>
</dbReference>
<evidence type="ECO:0000313" key="8">
    <source>
        <dbReference type="Proteomes" id="UP000762676"/>
    </source>
</evidence>
<comment type="caution">
    <text evidence="5">Lacks conserved residue(s) required for the propagation of feature annotation.</text>
</comment>
<dbReference type="InterPro" id="IPR000436">
    <property type="entry name" value="Sushi_SCR_CCP_dom"/>
</dbReference>
<feature type="domain" description="Sushi" evidence="6">
    <location>
        <begin position="216"/>
        <end position="275"/>
    </location>
</feature>
<keyword evidence="3" id="KW-1015">Disulfide bond</keyword>
<dbReference type="PANTHER" id="PTHR19325">
    <property type="entry name" value="COMPLEMENT COMPONENT-RELATED SUSHI DOMAIN-CONTAINING"/>
    <property type="match status" value="1"/>
</dbReference>
<evidence type="ECO:0000259" key="6">
    <source>
        <dbReference type="PROSITE" id="PS50923"/>
    </source>
</evidence>
<dbReference type="Pfam" id="PF00024">
    <property type="entry name" value="PAN_1"/>
    <property type="match status" value="1"/>
</dbReference>
<sequence>MAMNKLARLCRFTDANCLLPALFCMVAVCTAWDMDTMGWHHVRLHPGSRVVDLPTWVELRVPNARACVRMCWLYSACSALTFSSDQRVCQIYRTDGDHAGIRTETLSGSLAVDMSTARIDSNQRNFRYGCHTRPCKTTELCAPVKNAATYVCILLIKDSSQTDFPVIPNSITEYDGFSSVVYTCAHGYFRRGSSYISTFHRDSHTWSSVDVTCAYVDCGAPPVLHGAQSSGSGTAASSVVTYSCLDGAVPSNGQIEVTCEGSTGQWSSPQGSCSAVICGQPPAVDTLISELMPRSTADAFPGLDTEELKMAFGGQAHYTCKPDNSNLTYIKSGDREFEAIYTCHTGYVFDS</sequence>
<dbReference type="Proteomes" id="UP000762676">
    <property type="component" value="Unassembled WGS sequence"/>
</dbReference>
<evidence type="ECO:0000256" key="5">
    <source>
        <dbReference type="PROSITE-ProRule" id="PRU00302"/>
    </source>
</evidence>
<dbReference type="Pfam" id="PF00084">
    <property type="entry name" value="Sushi"/>
    <property type="match status" value="1"/>
</dbReference>
<evidence type="ECO:0000256" key="2">
    <source>
        <dbReference type="ARBA" id="ARBA00022737"/>
    </source>
</evidence>
<dbReference type="InterPro" id="IPR003609">
    <property type="entry name" value="Pan_app"/>
</dbReference>
<dbReference type="AlphaFoldDB" id="A0AAV4HMZ6"/>
<dbReference type="InterPro" id="IPR035976">
    <property type="entry name" value="Sushi/SCR/CCP_sf"/>
</dbReference>
<protein>
    <submittedName>
        <fullName evidence="7">Sushi domain-containing protein 1-like isoform X3</fullName>
    </submittedName>
</protein>
<keyword evidence="2" id="KW-0677">Repeat</keyword>
<dbReference type="SUPFAM" id="SSF57535">
    <property type="entry name" value="Complement control module/SCR domain"/>
    <property type="match status" value="2"/>
</dbReference>
<evidence type="ECO:0000256" key="1">
    <source>
        <dbReference type="ARBA" id="ARBA00022659"/>
    </source>
</evidence>
<evidence type="ECO:0000256" key="4">
    <source>
        <dbReference type="ARBA" id="ARBA00023180"/>
    </source>
</evidence>